<dbReference type="Proteomes" id="UP000460626">
    <property type="component" value="Unassembled WGS sequence"/>
</dbReference>
<reference evidence="2 3" key="1">
    <citation type="submission" date="2019-12" db="EMBL/GenBank/DDBJ databases">
        <title>Genomic-based taxomic classification of the family Erythrobacteraceae.</title>
        <authorList>
            <person name="Xu L."/>
        </authorList>
    </citation>
    <scope>NUCLEOTIDE SEQUENCE [LARGE SCALE GENOMIC DNA]</scope>
    <source>
        <strain evidence="2 3">RC4-10-4</strain>
    </source>
</reference>
<organism evidence="2 3">
    <name type="scientific">Aurantiacibacter arachoides</name>
    <dbReference type="NCBI Taxonomy" id="1850444"/>
    <lineage>
        <taxon>Bacteria</taxon>
        <taxon>Pseudomonadati</taxon>
        <taxon>Pseudomonadota</taxon>
        <taxon>Alphaproteobacteria</taxon>
        <taxon>Sphingomonadales</taxon>
        <taxon>Erythrobacteraceae</taxon>
        <taxon>Aurantiacibacter</taxon>
    </lineage>
</organism>
<sequence>MADEPRNTSSPDPAPADPAAARFWMLQLMRLGGVLLVVGGMMILAGKVSGPDVLGYGLMFFGLFEFFWLPRTLARRWKSPTIDETRDTR</sequence>
<name>A0A845A087_9SPHN</name>
<dbReference type="AlphaFoldDB" id="A0A845A087"/>
<feature type="transmembrane region" description="Helical" evidence="1">
    <location>
        <begin position="28"/>
        <end position="47"/>
    </location>
</feature>
<keyword evidence="1" id="KW-1133">Transmembrane helix</keyword>
<evidence type="ECO:0000313" key="2">
    <source>
        <dbReference type="EMBL" id="MXO92397.1"/>
    </source>
</evidence>
<dbReference type="RefSeq" id="WP_131451781.1">
    <property type="nucleotide sequence ID" value="NZ_BMJK01000001.1"/>
</dbReference>
<feature type="transmembrane region" description="Helical" evidence="1">
    <location>
        <begin position="53"/>
        <end position="69"/>
    </location>
</feature>
<keyword evidence="1" id="KW-0472">Membrane</keyword>
<accession>A0A845A087</accession>
<keyword evidence="3" id="KW-1185">Reference proteome</keyword>
<protein>
    <submittedName>
        <fullName evidence="2">Uncharacterized protein</fullName>
    </submittedName>
</protein>
<proteinExistence type="predicted"/>
<evidence type="ECO:0000256" key="1">
    <source>
        <dbReference type="SAM" id="Phobius"/>
    </source>
</evidence>
<dbReference type="OrthoDB" id="7410112at2"/>
<gene>
    <name evidence="2" type="ORF">GRI62_02105</name>
</gene>
<evidence type="ECO:0000313" key="3">
    <source>
        <dbReference type="Proteomes" id="UP000460626"/>
    </source>
</evidence>
<dbReference type="EMBL" id="WTYH01000001">
    <property type="protein sequence ID" value="MXO92397.1"/>
    <property type="molecule type" value="Genomic_DNA"/>
</dbReference>
<comment type="caution">
    <text evidence="2">The sequence shown here is derived from an EMBL/GenBank/DDBJ whole genome shotgun (WGS) entry which is preliminary data.</text>
</comment>
<keyword evidence="1" id="KW-0812">Transmembrane</keyword>